<gene>
    <name evidence="1" type="ORF">J1N35_038816</name>
</gene>
<protein>
    <submittedName>
        <fullName evidence="1">Uncharacterized protein</fullName>
    </submittedName>
</protein>
<comment type="caution">
    <text evidence="1">The sequence shown here is derived from an EMBL/GenBank/DDBJ whole genome shotgun (WGS) entry which is preliminary data.</text>
</comment>
<organism evidence="1 2">
    <name type="scientific">Gossypium stocksii</name>
    <dbReference type="NCBI Taxonomy" id="47602"/>
    <lineage>
        <taxon>Eukaryota</taxon>
        <taxon>Viridiplantae</taxon>
        <taxon>Streptophyta</taxon>
        <taxon>Embryophyta</taxon>
        <taxon>Tracheophyta</taxon>
        <taxon>Spermatophyta</taxon>
        <taxon>Magnoliopsida</taxon>
        <taxon>eudicotyledons</taxon>
        <taxon>Gunneridae</taxon>
        <taxon>Pentapetalae</taxon>
        <taxon>rosids</taxon>
        <taxon>malvids</taxon>
        <taxon>Malvales</taxon>
        <taxon>Malvaceae</taxon>
        <taxon>Malvoideae</taxon>
        <taxon>Gossypium</taxon>
    </lineage>
</organism>
<dbReference type="Proteomes" id="UP000828251">
    <property type="component" value="Unassembled WGS sequence"/>
</dbReference>
<accession>A0A9D3ZN60</accession>
<dbReference type="AlphaFoldDB" id="A0A9D3ZN60"/>
<dbReference type="OrthoDB" id="998851at2759"/>
<reference evidence="1 2" key="1">
    <citation type="journal article" date="2021" name="Plant Biotechnol. J.">
        <title>Multi-omics assisted identification of the key and species-specific regulatory components of drought-tolerant mechanisms in Gossypium stocksii.</title>
        <authorList>
            <person name="Yu D."/>
            <person name="Ke L."/>
            <person name="Zhang D."/>
            <person name="Wu Y."/>
            <person name="Sun Y."/>
            <person name="Mei J."/>
            <person name="Sun J."/>
            <person name="Sun Y."/>
        </authorList>
    </citation>
    <scope>NUCLEOTIDE SEQUENCE [LARGE SCALE GENOMIC DNA]</scope>
    <source>
        <strain evidence="2">cv. E1</strain>
        <tissue evidence="1">Leaf</tissue>
    </source>
</reference>
<sequence>MKKGLERWANQIQRSKKIRKEVLTSKLSTLLESDRSDENLAEFIDTNIQLNFEIEKDECYLEQKARINWLKFRDRNTVFFHKQVTQMRRRNFIHKMQFEDGRVTEEAKKIEEIARSYFQKLFSAER</sequence>
<dbReference type="EMBL" id="JAIQCV010000011">
    <property type="protein sequence ID" value="KAH1048032.1"/>
    <property type="molecule type" value="Genomic_DNA"/>
</dbReference>
<proteinExistence type="predicted"/>
<name>A0A9D3ZN60_9ROSI</name>
<keyword evidence="2" id="KW-1185">Reference proteome</keyword>
<evidence type="ECO:0000313" key="2">
    <source>
        <dbReference type="Proteomes" id="UP000828251"/>
    </source>
</evidence>
<evidence type="ECO:0000313" key="1">
    <source>
        <dbReference type="EMBL" id="KAH1048032.1"/>
    </source>
</evidence>